<dbReference type="EMBL" id="CAJNNW010002762">
    <property type="protein sequence ID" value="CAE8644624.1"/>
    <property type="molecule type" value="Genomic_DNA"/>
</dbReference>
<accession>A0A813I4K5</accession>
<protein>
    <recommendedName>
        <fullName evidence="4">PUB domain-containing protein</fullName>
    </recommendedName>
</protein>
<comment type="caution">
    <text evidence="2">The sequence shown here is derived from an EMBL/GenBank/DDBJ whole genome shotgun (WGS) entry which is preliminary data.</text>
</comment>
<evidence type="ECO:0000313" key="3">
    <source>
        <dbReference type="Proteomes" id="UP000626109"/>
    </source>
</evidence>
<evidence type="ECO:0008006" key="4">
    <source>
        <dbReference type="Google" id="ProtNLM"/>
    </source>
</evidence>
<name>A0A813I4K5_POLGL</name>
<evidence type="ECO:0000313" key="2">
    <source>
        <dbReference type="EMBL" id="CAE8644624.1"/>
    </source>
</evidence>
<feature type="non-terminal residue" evidence="2">
    <location>
        <position position="382"/>
    </location>
</feature>
<dbReference type="Proteomes" id="UP000626109">
    <property type="component" value="Unassembled WGS sequence"/>
</dbReference>
<dbReference type="AlphaFoldDB" id="A0A813I4K5"/>
<proteinExistence type="predicted"/>
<reference evidence="2" key="1">
    <citation type="submission" date="2021-02" db="EMBL/GenBank/DDBJ databases">
        <authorList>
            <person name="Dougan E. K."/>
            <person name="Rhodes N."/>
            <person name="Thang M."/>
            <person name="Chan C."/>
        </authorList>
    </citation>
    <scope>NUCLEOTIDE SEQUENCE</scope>
</reference>
<gene>
    <name evidence="2" type="ORF">PGLA2088_LOCUS3214</name>
</gene>
<keyword evidence="1" id="KW-0175">Coiled coil</keyword>
<dbReference type="SUPFAM" id="SSF143503">
    <property type="entry name" value="PUG domain-like"/>
    <property type="match status" value="1"/>
</dbReference>
<sequence length="382" mass="41490">MTEFRKASTAVEAVEKLVADLAIDAAAVVAGAAPTHEMQSRWAEVQRQLQELGPNTDKMQRRCKARAELEVLKAELRTMLPGAPEESIRVAQEIVDARGEGAQALEPILAKAVELEVVATYGVNMAQKVSDLLARLEVARGRLAAEVSPHLAAVVAELDASAAEHQAQEKREAEAAAAAAVRAAEEHEKKVVADLMAANQQRLTDMEEAENAGKRKVEAEAEELRQAEEDRVAEEESLLRAEQDCERKLLEVGADEACAEALISMLTASVGSYREVVEGLHGLIGGIVADPQEARLRLVRAANEGFQQKLGRQPGVWQFLRGVGFENRARSSLPAGLPASLGMPPGPPHERFLLLEEPDMMNAYEAWGAWHGRLSQIAKFLQ</sequence>
<dbReference type="InterPro" id="IPR036339">
    <property type="entry name" value="PUB-like_dom_sf"/>
</dbReference>
<dbReference type="CDD" id="cd09212">
    <property type="entry name" value="PUB"/>
    <property type="match status" value="1"/>
</dbReference>
<organism evidence="2 3">
    <name type="scientific">Polarella glacialis</name>
    <name type="common">Dinoflagellate</name>
    <dbReference type="NCBI Taxonomy" id="89957"/>
    <lineage>
        <taxon>Eukaryota</taxon>
        <taxon>Sar</taxon>
        <taxon>Alveolata</taxon>
        <taxon>Dinophyceae</taxon>
        <taxon>Suessiales</taxon>
        <taxon>Suessiaceae</taxon>
        <taxon>Polarella</taxon>
    </lineage>
</organism>
<feature type="coiled-coil region" evidence="1">
    <location>
        <begin position="170"/>
        <end position="244"/>
    </location>
</feature>
<dbReference type="Gene3D" id="1.20.58.2190">
    <property type="match status" value="1"/>
</dbReference>
<evidence type="ECO:0000256" key="1">
    <source>
        <dbReference type="SAM" id="Coils"/>
    </source>
</evidence>